<evidence type="ECO:0000256" key="1">
    <source>
        <dbReference type="SAM" id="SignalP"/>
    </source>
</evidence>
<evidence type="ECO:0000259" key="2">
    <source>
        <dbReference type="Pfam" id="PF02557"/>
    </source>
</evidence>
<keyword evidence="1" id="KW-0732">Signal</keyword>
<gene>
    <name evidence="3" type="ORF">FE374_14120</name>
</gene>
<dbReference type="CDD" id="cd14814">
    <property type="entry name" value="Peptidase_M15"/>
    <property type="match status" value="1"/>
</dbReference>
<dbReference type="GO" id="GO:0008233">
    <property type="term" value="F:peptidase activity"/>
    <property type="evidence" value="ECO:0007669"/>
    <property type="project" value="InterPro"/>
</dbReference>
<organism evidence="3 4">
    <name type="scientific">Georgenia yuyongxinii</name>
    <dbReference type="NCBI Taxonomy" id="2589797"/>
    <lineage>
        <taxon>Bacteria</taxon>
        <taxon>Bacillati</taxon>
        <taxon>Actinomycetota</taxon>
        <taxon>Actinomycetes</taxon>
        <taxon>Micrococcales</taxon>
        <taxon>Bogoriellaceae</taxon>
        <taxon>Georgenia</taxon>
    </lineage>
</organism>
<feature type="signal peptide" evidence="1">
    <location>
        <begin position="1"/>
        <end position="28"/>
    </location>
</feature>
<feature type="chain" id="PRO_5022673672" description="D-alanyl-D-alanine carboxypeptidase-like core domain-containing protein" evidence="1">
    <location>
        <begin position="29"/>
        <end position="423"/>
    </location>
</feature>
<sequence>MKLRRIGSASAVALLVLGTMVTGVTTTAAKGQSDGWGNDFYLSDTFAAQASTVFTYGEITDYFYVGDWDGDGVDTLAYRRGGTFFVRNSNSTGAPEHSFTYGRAGDTVLVGDWDGDGVDTLAVRRGAEYHVKNSLTAGRADVVAVYGRGDDTVLIGDWDGNGTDTFAVRRGAVYHVKNTISAGAADRVAVYGRSDDDVYVGDFDGDGDDSFTVRRGAQYFVANEIRAGQADRTVVYGRSTDTTLVGDWNGDGVDSLGIQRLRPALERTANGAVTNLAGVDAVSGDYDARNGRLSHSLLCPIPFLPTHAIQCRAVDDLVAFHRAYEARFGKPLPINGAPFTTYRSYADQLHVWQETGPPVAARPGTSPHGYGLAVDFGGRTEIEFGQEPYPWLRANGPRFGWYNMPWHWETGSVPEPWHFDYRR</sequence>
<feature type="domain" description="D-alanyl-D-alanine carboxypeptidase-like core" evidence="2">
    <location>
        <begin position="336"/>
        <end position="421"/>
    </location>
</feature>
<accession>A0A5B8C652</accession>
<dbReference type="Pfam" id="PF02557">
    <property type="entry name" value="VanY"/>
    <property type="match status" value="1"/>
</dbReference>
<dbReference type="KEGG" id="gyu:FE374_14120"/>
<dbReference type="AlphaFoldDB" id="A0A5B8C652"/>
<reference evidence="3 4" key="1">
    <citation type="submission" date="2019-05" db="EMBL/GenBank/DDBJ databases">
        <title>Georgenia *** sp. nov., and Georgenia *** sp. nov., isolated from the intestinal contents of plateau pika (Ochotona curzoniae) in the Qinghai-Tibet plateau of China.</title>
        <authorList>
            <person name="Tian Z."/>
        </authorList>
    </citation>
    <scope>NUCLEOTIDE SEQUENCE [LARGE SCALE GENOMIC DNA]</scope>
    <source>
        <strain evidence="3 4">Z443</strain>
    </source>
</reference>
<dbReference type="GO" id="GO:0006508">
    <property type="term" value="P:proteolysis"/>
    <property type="evidence" value="ECO:0007669"/>
    <property type="project" value="InterPro"/>
</dbReference>
<evidence type="ECO:0000313" key="3">
    <source>
        <dbReference type="EMBL" id="QDC25590.1"/>
    </source>
</evidence>
<dbReference type="InterPro" id="IPR009045">
    <property type="entry name" value="Zn_M74/Hedgehog-like"/>
</dbReference>
<dbReference type="SUPFAM" id="SSF55166">
    <property type="entry name" value="Hedgehog/DD-peptidase"/>
    <property type="match status" value="1"/>
</dbReference>
<dbReference type="Proteomes" id="UP000314616">
    <property type="component" value="Chromosome"/>
</dbReference>
<proteinExistence type="predicted"/>
<dbReference type="OrthoDB" id="5496837at2"/>
<dbReference type="EMBL" id="CP040915">
    <property type="protein sequence ID" value="QDC25590.1"/>
    <property type="molecule type" value="Genomic_DNA"/>
</dbReference>
<evidence type="ECO:0000313" key="4">
    <source>
        <dbReference type="Proteomes" id="UP000314616"/>
    </source>
</evidence>
<protein>
    <recommendedName>
        <fullName evidence="2">D-alanyl-D-alanine carboxypeptidase-like core domain-containing protein</fullName>
    </recommendedName>
</protein>
<dbReference type="InterPro" id="IPR028994">
    <property type="entry name" value="Integrin_alpha_N"/>
</dbReference>
<dbReference type="SUPFAM" id="SSF69318">
    <property type="entry name" value="Integrin alpha N-terminal domain"/>
    <property type="match status" value="1"/>
</dbReference>
<dbReference type="InterPro" id="IPR003709">
    <property type="entry name" value="VanY-like_core_dom"/>
</dbReference>
<name>A0A5B8C652_9MICO</name>
<dbReference type="Gene3D" id="3.30.1380.10">
    <property type="match status" value="1"/>
</dbReference>